<keyword evidence="6" id="KW-0812">Transmembrane</keyword>
<dbReference type="PROSITE" id="PS50893">
    <property type="entry name" value="ABC_TRANSPORTER_2"/>
    <property type="match status" value="2"/>
</dbReference>
<evidence type="ECO:0000256" key="3">
    <source>
        <dbReference type="ARBA" id="ARBA00022840"/>
    </source>
</evidence>
<evidence type="ECO:0000259" key="8">
    <source>
        <dbReference type="PROSITE" id="PS51379"/>
    </source>
</evidence>
<feature type="region of interest" description="Disordered" evidence="5">
    <location>
        <begin position="95"/>
        <end position="158"/>
    </location>
</feature>
<keyword evidence="3" id="KW-0067">ATP-binding</keyword>
<keyword evidence="1" id="KW-0408">Iron</keyword>
<dbReference type="AlphaFoldDB" id="A0AAV5IDQ6"/>
<evidence type="ECO:0000256" key="4">
    <source>
        <dbReference type="ARBA" id="ARBA00023014"/>
    </source>
</evidence>
<dbReference type="SMART" id="SM00382">
    <property type="entry name" value="AAA"/>
    <property type="match status" value="2"/>
</dbReference>
<dbReference type="PROSITE" id="PS00211">
    <property type="entry name" value="ABC_TRANSPORTER_1"/>
    <property type="match status" value="2"/>
</dbReference>
<dbReference type="GO" id="GO:0005524">
    <property type="term" value="F:ATP binding"/>
    <property type="evidence" value="ECO:0007669"/>
    <property type="project" value="UniProtKB-KW"/>
</dbReference>
<name>A0AAV5IDQ6_9ROSI</name>
<feature type="domain" description="ABC transporter" evidence="7">
    <location>
        <begin position="532"/>
        <end position="756"/>
    </location>
</feature>
<feature type="domain" description="4Fe-4S ferredoxin-type" evidence="8">
    <location>
        <begin position="234"/>
        <end position="263"/>
    </location>
</feature>
<dbReference type="InterPro" id="IPR017900">
    <property type="entry name" value="4Fe4S_Fe_S_CS"/>
</dbReference>
<evidence type="ECO:0000256" key="5">
    <source>
        <dbReference type="SAM" id="MobiDB-lite"/>
    </source>
</evidence>
<sequence length="793" mass="87707">MELTSVFSVFAFFVFVFFLFHSLFNFFSPNRGKFPFPPGLTGLPYIGETFQLYSQNANVFFASKQKGHGSLFETHIVDCPFVMISRSTYPPSVYPPPPGGYPPPPGGYPPSPQDYPPHGYAPPQGYPPSGYRAGAYPSSPGGYPPPPQGYPPHGYAPPQGYPPAGYRPGAYPPAGYPDASQSGHGGVEAMNAGGAAAAAAAYWAHHFAHGGLHPMGSSSSSMVGGSGMVGSSSMIAFISEELCIGCGICVKKCPFEAIQIINLPRDLAKDTTHRYGPNTFKLHRLPVPRPGQVLGLVGTNGIGKSTALKVLAGKLKPNLGRFNNPPDWQEILTYFRGSELQNYFTRILEDNLKAIIKPQYVDHIPKAVQGNVGQVLDQKDERQMKAELCFGLELNQVIDRNVGDLSGGELQRFAIAVVAIQNAEIYMFDEPSSYLDVKQRLKAAQVIRSLLRPNSYVIVVEHDLSVLDYLSDFICCLYGKPGAYGVVTLPFSVREGINIFLAGFVPTENLRFRDESLTFKVAETPQESAEEIETYARYRYPTMTKTQGNFRLKVIEGEFTDSQIIVMLGENGTGKTTFIRMLAGLLKPDNIEGSDKEIPEFNVSYKPQKISPKFQSTVRHLLHSRIRDSYMHPQFVSDVMKPLLIEQLMDQEVVNLSGGELQRVALCLCLGKPADIYLIDEPSAYLDSEQRIVASKVIKRFILHAKKTAFVVEHDFIMATYLADRVIVYEGEPSVDCAANSPQSLLTGMNLFLSHLDITFRRDPTNYRPRINKLDSTKDREQKAAGSYYYLDD</sequence>
<evidence type="ECO:0000256" key="6">
    <source>
        <dbReference type="SAM" id="Phobius"/>
    </source>
</evidence>
<evidence type="ECO:0000313" key="9">
    <source>
        <dbReference type="EMBL" id="GKU96028.1"/>
    </source>
</evidence>
<evidence type="ECO:0000256" key="1">
    <source>
        <dbReference type="ARBA" id="ARBA00022485"/>
    </source>
</evidence>
<dbReference type="InterPro" id="IPR027417">
    <property type="entry name" value="P-loop_NTPase"/>
</dbReference>
<protein>
    <recommendedName>
        <fullName evidence="11">ABC transporter E family member 2</fullName>
    </recommendedName>
</protein>
<dbReference type="PANTHER" id="PTHR19248">
    <property type="entry name" value="ATP-BINDING TRANSPORT PROTEIN-RELATED"/>
    <property type="match status" value="1"/>
</dbReference>
<dbReference type="NCBIfam" id="NF009945">
    <property type="entry name" value="PRK13409.1"/>
    <property type="match status" value="1"/>
</dbReference>
<feature type="domain" description="ABC transporter" evidence="7">
    <location>
        <begin position="258"/>
        <end position="503"/>
    </location>
</feature>
<dbReference type="InterPro" id="IPR017896">
    <property type="entry name" value="4Fe4S_Fe-S-bd"/>
</dbReference>
<dbReference type="InterPro" id="IPR034348">
    <property type="entry name" value="RLI_dom_1"/>
</dbReference>
<dbReference type="GO" id="GO:0016887">
    <property type="term" value="F:ATP hydrolysis activity"/>
    <property type="evidence" value="ECO:0007669"/>
    <property type="project" value="InterPro"/>
</dbReference>
<dbReference type="GO" id="GO:0051539">
    <property type="term" value="F:4 iron, 4 sulfur cluster binding"/>
    <property type="evidence" value="ECO:0007669"/>
    <property type="project" value="UniProtKB-KW"/>
</dbReference>
<dbReference type="SUPFAM" id="SSF52540">
    <property type="entry name" value="P-loop containing nucleoside triphosphate hydrolases"/>
    <property type="match status" value="2"/>
</dbReference>
<comment type="caution">
    <text evidence="9">The sequence shown here is derived from an EMBL/GenBank/DDBJ whole genome shotgun (WGS) entry which is preliminary data.</text>
</comment>
<proteinExistence type="predicted"/>
<feature type="compositionally biased region" description="Pro residues" evidence="5">
    <location>
        <begin position="95"/>
        <end position="115"/>
    </location>
</feature>
<dbReference type="InterPro" id="IPR017871">
    <property type="entry name" value="ABC_transporter-like_CS"/>
</dbReference>
<evidence type="ECO:0000313" key="10">
    <source>
        <dbReference type="Proteomes" id="UP001054252"/>
    </source>
</evidence>
<dbReference type="InterPro" id="IPR003439">
    <property type="entry name" value="ABC_transporter-like_ATP-bd"/>
</dbReference>
<keyword evidence="10" id="KW-1185">Reference proteome</keyword>
<dbReference type="Proteomes" id="UP001054252">
    <property type="component" value="Unassembled WGS sequence"/>
</dbReference>
<keyword evidence="4" id="KW-0411">Iron-sulfur</keyword>
<dbReference type="GO" id="GO:0060255">
    <property type="term" value="P:regulation of macromolecule metabolic process"/>
    <property type="evidence" value="ECO:0007669"/>
    <property type="project" value="UniProtKB-ARBA"/>
</dbReference>
<keyword evidence="2" id="KW-0547">Nucleotide-binding</keyword>
<evidence type="ECO:0008006" key="11">
    <source>
        <dbReference type="Google" id="ProtNLM"/>
    </source>
</evidence>
<dbReference type="GO" id="GO:0006412">
    <property type="term" value="P:translation"/>
    <property type="evidence" value="ECO:0007669"/>
    <property type="project" value="UniProtKB-ARBA"/>
</dbReference>
<keyword evidence="1" id="KW-0004">4Fe-4S</keyword>
<dbReference type="PRINTS" id="PR01868">
    <property type="entry name" value="ABCEFAMILY"/>
</dbReference>
<accession>A0AAV5IDQ6</accession>
<keyword evidence="1" id="KW-0479">Metal-binding</keyword>
<evidence type="ECO:0000256" key="2">
    <source>
        <dbReference type="ARBA" id="ARBA00022741"/>
    </source>
</evidence>
<feature type="transmembrane region" description="Helical" evidence="6">
    <location>
        <begin position="6"/>
        <end position="27"/>
    </location>
</feature>
<keyword evidence="6" id="KW-1133">Transmembrane helix</keyword>
<reference evidence="9 10" key="1">
    <citation type="journal article" date="2021" name="Commun. Biol.">
        <title>The genome of Shorea leprosula (Dipterocarpaceae) highlights the ecological relevance of drought in aseasonal tropical rainforests.</title>
        <authorList>
            <person name="Ng K.K.S."/>
            <person name="Kobayashi M.J."/>
            <person name="Fawcett J.A."/>
            <person name="Hatakeyama M."/>
            <person name="Paape T."/>
            <person name="Ng C.H."/>
            <person name="Ang C.C."/>
            <person name="Tnah L.H."/>
            <person name="Lee C.T."/>
            <person name="Nishiyama T."/>
            <person name="Sese J."/>
            <person name="O'Brien M.J."/>
            <person name="Copetti D."/>
            <person name="Mohd Noor M.I."/>
            <person name="Ong R.C."/>
            <person name="Putra M."/>
            <person name="Sireger I.Z."/>
            <person name="Indrioko S."/>
            <person name="Kosugi Y."/>
            <person name="Izuno A."/>
            <person name="Isagi Y."/>
            <person name="Lee S.L."/>
            <person name="Shimizu K.K."/>
        </authorList>
    </citation>
    <scope>NUCLEOTIDE SEQUENCE [LARGE SCALE GENOMIC DNA]</scope>
    <source>
        <strain evidence="9">214</strain>
    </source>
</reference>
<dbReference type="Gene3D" id="3.40.50.300">
    <property type="entry name" value="P-loop containing nucleotide triphosphate hydrolases"/>
    <property type="match status" value="2"/>
</dbReference>
<dbReference type="Pfam" id="PF00037">
    <property type="entry name" value="Fer4"/>
    <property type="match status" value="1"/>
</dbReference>
<dbReference type="CDD" id="cd03236">
    <property type="entry name" value="ABC_RNaseL_inhibitor_domain1"/>
    <property type="match status" value="1"/>
</dbReference>
<dbReference type="PROSITE" id="PS51379">
    <property type="entry name" value="4FE4S_FER_2"/>
    <property type="match status" value="1"/>
</dbReference>
<dbReference type="InterPro" id="IPR013283">
    <property type="entry name" value="RLI1"/>
</dbReference>
<dbReference type="FunFam" id="3.40.50.300:FF:000152">
    <property type="entry name" value="ATP-binding cassette, sub-family E, member 1"/>
    <property type="match status" value="1"/>
</dbReference>
<evidence type="ECO:0000259" key="7">
    <source>
        <dbReference type="PROSITE" id="PS50893"/>
    </source>
</evidence>
<gene>
    <name evidence="9" type="ORF">SLEP1_g9309</name>
</gene>
<keyword evidence="6" id="KW-0472">Membrane</keyword>
<dbReference type="Pfam" id="PF00005">
    <property type="entry name" value="ABC_tran"/>
    <property type="match status" value="2"/>
</dbReference>
<organism evidence="9 10">
    <name type="scientific">Rubroshorea leprosula</name>
    <dbReference type="NCBI Taxonomy" id="152421"/>
    <lineage>
        <taxon>Eukaryota</taxon>
        <taxon>Viridiplantae</taxon>
        <taxon>Streptophyta</taxon>
        <taxon>Embryophyta</taxon>
        <taxon>Tracheophyta</taxon>
        <taxon>Spermatophyta</taxon>
        <taxon>Magnoliopsida</taxon>
        <taxon>eudicotyledons</taxon>
        <taxon>Gunneridae</taxon>
        <taxon>Pentapetalae</taxon>
        <taxon>rosids</taxon>
        <taxon>malvids</taxon>
        <taxon>Malvales</taxon>
        <taxon>Dipterocarpaceae</taxon>
        <taxon>Rubroshorea</taxon>
    </lineage>
</organism>
<dbReference type="SUPFAM" id="SSF54862">
    <property type="entry name" value="4Fe-4S ferredoxins"/>
    <property type="match status" value="1"/>
</dbReference>
<dbReference type="EMBL" id="BPVZ01000009">
    <property type="protein sequence ID" value="GKU96028.1"/>
    <property type="molecule type" value="Genomic_DNA"/>
</dbReference>
<dbReference type="GO" id="GO:0005737">
    <property type="term" value="C:cytoplasm"/>
    <property type="evidence" value="ECO:0007669"/>
    <property type="project" value="UniProtKB-ARBA"/>
</dbReference>
<dbReference type="FunFam" id="3.40.50.300:FF:000144">
    <property type="entry name" value="ATP-binding cassette sub-family E member 1"/>
    <property type="match status" value="1"/>
</dbReference>
<dbReference type="PROSITE" id="PS00198">
    <property type="entry name" value="4FE4S_FER_1"/>
    <property type="match status" value="1"/>
</dbReference>
<dbReference type="CDD" id="cd03237">
    <property type="entry name" value="ABC_RNaseL_inhibitor_domain2"/>
    <property type="match status" value="1"/>
</dbReference>
<dbReference type="InterPro" id="IPR003593">
    <property type="entry name" value="AAA+_ATPase"/>
</dbReference>